<evidence type="ECO:0000256" key="3">
    <source>
        <dbReference type="ARBA" id="ARBA00022989"/>
    </source>
</evidence>
<dbReference type="PANTHER" id="PTHR22550:SF5">
    <property type="entry name" value="LEUCINE ZIPPER PROTEIN 4"/>
    <property type="match status" value="1"/>
</dbReference>
<dbReference type="PROSITE" id="PS50234">
    <property type="entry name" value="VWFA"/>
    <property type="match status" value="1"/>
</dbReference>
<sequence length="304" mass="34712">MFDYFLSIRFEHPYFFLIILVFIFCAFFCKVKIPTYLMPHLNIFEQSRHKSLIITTILKYIVIIGSITALASPYKQLNTQLVKNDGIDIVLSLDTSGSMKEKGLNQENRNESRFKVVKDIVKDFIPKRVNDNIAIVVFGSSVMMATPLSFDKQAQNEIVDYLEVGIVGDKTAMIDSLASSVNILKNAKAKSKIVILLSDGEDNASKIPFDVVLKLLKKYAVKVYTIGIGNSNKIILNEIAKQTNGKSYIAYSKEDLNDIYNQIDKLEKSKIESNKITFKEYLFFYPLFFAIIALILYIYLKNRE</sequence>
<protein>
    <submittedName>
        <fullName evidence="7">VWA domain-containing protein</fullName>
    </submittedName>
</protein>
<comment type="caution">
    <text evidence="7">The sequence shown here is derived from an EMBL/GenBank/DDBJ whole genome shotgun (WGS) entry which is preliminary data.</text>
</comment>
<keyword evidence="2 5" id="KW-0812">Transmembrane</keyword>
<dbReference type="STRING" id="877500.GCA_000935065_00947"/>
<gene>
    <name evidence="7" type="ORF">CRV06_13880</name>
</gene>
<evidence type="ECO:0000256" key="5">
    <source>
        <dbReference type="SAM" id="Phobius"/>
    </source>
</evidence>
<evidence type="ECO:0000259" key="6">
    <source>
        <dbReference type="PROSITE" id="PS50234"/>
    </source>
</evidence>
<dbReference type="OrthoDB" id="6206554at2"/>
<keyword evidence="8" id="KW-1185">Reference proteome</keyword>
<keyword evidence="1" id="KW-1003">Cell membrane</keyword>
<proteinExistence type="predicted"/>
<reference evidence="7 8" key="1">
    <citation type="submission" date="2017-10" db="EMBL/GenBank/DDBJ databases">
        <title>Genomics of the genus Arcobacter.</title>
        <authorList>
            <person name="Perez-Cataluna A."/>
            <person name="Figueras M.J."/>
        </authorList>
    </citation>
    <scope>NUCLEOTIDE SEQUENCE [LARGE SCALE GENOMIC DNA]</scope>
    <source>
        <strain evidence="7 8">DSM 24636</strain>
    </source>
</reference>
<feature type="domain" description="VWFA" evidence="6">
    <location>
        <begin position="88"/>
        <end position="266"/>
    </location>
</feature>
<evidence type="ECO:0000256" key="2">
    <source>
        <dbReference type="ARBA" id="ARBA00022692"/>
    </source>
</evidence>
<feature type="transmembrane region" description="Helical" evidence="5">
    <location>
        <begin position="52"/>
        <end position="74"/>
    </location>
</feature>
<dbReference type="Gene3D" id="3.40.50.410">
    <property type="entry name" value="von Willebrand factor, type A domain"/>
    <property type="match status" value="1"/>
</dbReference>
<feature type="transmembrane region" description="Helical" evidence="5">
    <location>
        <begin position="281"/>
        <end position="300"/>
    </location>
</feature>
<dbReference type="AlphaFoldDB" id="A0A4Q0XUY0"/>
<evidence type="ECO:0000313" key="7">
    <source>
        <dbReference type="EMBL" id="RXJ61370.1"/>
    </source>
</evidence>
<accession>A0A4Q0XUY0</accession>
<name>A0A4Q0XUY0_9BACT</name>
<dbReference type="EMBL" id="PDKO01000016">
    <property type="protein sequence ID" value="RXJ61370.1"/>
    <property type="molecule type" value="Genomic_DNA"/>
</dbReference>
<dbReference type="InterPro" id="IPR050768">
    <property type="entry name" value="UPF0353/GerABKA_families"/>
</dbReference>
<evidence type="ECO:0000313" key="8">
    <source>
        <dbReference type="Proteomes" id="UP000290191"/>
    </source>
</evidence>
<dbReference type="SMART" id="SM00327">
    <property type="entry name" value="VWA"/>
    <property type="match status" value="1"/>
</dbReference>
<organism evidence="7 8">
    <name type="scientific">Halarcobacter anaerophilus</name>
    <dbReference type="NCBI Taxonomy" id="877500"/>
    <lineage>
        <taxon>Bacteria</taxon>
        <taxon>Pseudomonadati</taxon>
        <taxon>Campylobacterota</taxon>
        <taxon>Epsilonproteobacteria</taxon>
        <taxon>Campylobacterales</taxon>
        <taxon>Arcobacteraceae</taxon>
        <taxon>Halarcobacter</taxon>
    </lineage>
</organism>
<keyword evidence="3 5" id="KW-1133">Transmembrane helix</keyword>
<evidence type="ECO:0000256" key="4">
    <source>
        <dbReference type="ARBA" id="ARBA00023136"/>
    </source>
</evidence>
<keyword evidence="4 5" id="KW-0472">Membrane</keyword>
<dbReference type="InterPro" id="IPR036465">
    <property type="entry name" value="vWFA_dom_sf"/>
</dbReference>
<dbReference type="RefSeq" id="WP_129082929.1">
    <property type="nucleotide sequence ID" value="NZ_PDKO01000016.1"/>
</dbReference>
<evidence type="ECO:0000256" key="1">
    <source>
        <dbReference type="ARBA" id="ARBA00022475"/>
    </source>
</evidence>
<dbReference type="Pfam" id="PF00092">
    <property type="entry name" value="VWA"/>
    <property type="match status" value="1"/>
</dbReference>
<feature type="transmembrane region" description="Helical" evidence="5">
    <location>
        <begin position="12"/>
        <end position="31"/>
    </location>
</feature>
<dbReference type="SUPFAM" id="SSF53300">
    <property type="entry name" value="vWA-like"/>
    <property type="match status" value="1"/>
</dbReference>
<dbReference type="PANTHER" id="PTHR22550">
    <property type="entry name" value="SPORE GERMINATION PROTEIN"/>
    <property type="match status" value="1"/>
</dbReference>
<dbReference type="InterPro" id="IPR002035">
    <property type="entry name" value="VWF_A"/>
</dbReference>
<dbReference type="Proteomes" id="UP000290191">
    <property type="component" value="Unassembled WGS sequence"/>
</dbReference>